<sequence length="135" mass="15144">MQVPTAALGVAVELEATEGSSKAAVQAREADPQASLRKKNFQKQKPEKTCSCGAQFSSFKKLEEHALEAHQMEYIYQCKYCPTKFNYRCNLIRHERAHVGNGIPCELCERILPNSGFLEAHMQKMHGAEDKTDDA</sequence>
<accession>A0ACB7SXK5</accession>
<name>A0ACB7SXK5_HYAAI</name>
<gene>
    <name evidence="1" type="ORF">HPB50_018287</name>
</gene>
<dbReference type="Proteomes" id="UP000821845">
    <property type="component" value="Chromosome 2"/>
</dbReference>
<organism evidence="1 2">
    <name type="scientific">Hyalomma asiaticum</name>
    <name type="common">Tick</name>
    <dbReference type="NCBI Taxonomy" id="266040"/>
    <lineage>
        <taxon>Eukaryota</taxon>
        <taxon>Metazoa</taxon>
        <taxon>Ecdysozoa</taxon>
        <taxon>Arthropoda</taxon>
        <taxon>Chelicerata</taxon>
        <taxon>Arachnida</taxon>
        <taxon>Acari</taxon>
        <taxon>Parasitiformes</taxon>
        <taxon>Ixodida</taxon>
        <taxon>Ixodoidea</taxon>
        <taxon>Ixodidae</taxon>
        <taxon>Hyalomminae</taxon>
        <taxon>Hyalomma</taxon>
    </lineage>
</organism>
<proteinExistence type="predicted"/>
<evidence type="ECO:0000313" key="2">
    <source>
        <dbReference type="Proteomes" id="UP000821845"/>
    </source>
</evidence>
<dbReference type="EMBL" id="CM023482">
    <property type="protein sequence ID" value="KAH6939443.1"/>
    <property type="molecule type" value="Genomic_DNA"/>
</dbReference>
<reference evidence="1" key="1">
    <citation type="submission" date="2020-05" db="EMBL/GenBank/DDBJ databases">
        <title>Large-scale comparative analyses of tick genomes elucidate their genetic diversity and vector capacities.</title>
        <authorList>
            <person name="Jia N."/>
            <person name="Wang J."/>
            <person name="Shi W."/>
            <person name="Du L."/>
            <person name="Sun Y."/>
            <person name="Zhan W."/>
            <person name="Jiang J."/>
            <person name="Wang Q."/>
            <person name="Zhang B."/>
            <person name="Ji P."/>
            <person name="Sakyi L.B."/>
            <person name="Cui X."/>
            <person name="Yuan T."/>
            <person name="Jiang B."/>
            <person name="Yang W."/>
            <person name="Lam T.T.-Y."/>
            <person name="Chang Q."/>
            <person name="Ding S."/>
            <person name="Wang X."/>
            <person name="Zhu J."/>
            <person name="Ruan X."/>
            <person name="Zhao L."/>
            <person name="Wei J."/>
            <person name="Que T."/>
            <person name="Du C."/>
            <person name="Cheng J."/>
            <person name="Dai P."/>
            <person name="Han X."/>
            <person name="Huang E."/>
            <person name="Gao Y."/>
            <person name="Liu J."/>
            <person name="Shao H."/>
            <person name="Ye R."/>
            <person name="Li L."/>
            <person name="Wei W."/>
            <person name="Wang X."/>
            <person name="Wang C."/>
            <person name="Yang T."/>
            <person name="Huo Q."/>
            <person name="Li W."/>
            <person name="Guo W."/>
            <person name="Chen H."/>
            <person name="Zhou L."/>
            <person name="Ni X."/>
            <person name="Tian J."/>
            <person name="Zhou Y."/>
            <person name="Sheng Y."/>
            <person name="Liu T."/>
            <person name="Pan Y."/>
            <person name="Xia L."/>
            <person name="Li J."/>
            <person name="Zhao F."/>
            <person name="Cao W."/>
        </authorList>
    </citation>
    <scope>NUCLEOTIDE SEQUENCE</scope>
    <source>
        <strain evidence="1">Hyas-2018</strain>
    </source>
</reference>
<protein>
    <submittedName>
        <fullName evidence="1">Uncharacterized protein</fullName>
    </submittedName>
</protein>
<evidence type="ECO:0000313" key="1">
    <source>
        <dbReference type="EMBL" id="KAH6939443.1"/>
    </source>
</evidence>
<comment type="caution">
    <text evidence="1">The sequence shown here is derived from an EMBL/GenBank/DDBJ whole genome shotgun (WGS) entry which is preliminary data.</text>
</comment>
<keyword evidence="2" id="KW-1185">Reference proteome</keyword>